<accession>A0A1X2HSR9</accession>
<organism evidence="1 2">
    <name type="scientific">Syncephalastrum racemosum</name>
    <name type="common">Filamentous fungus</name>
    <dbReference type="NCBI Taxonomy" id="13706"/>
    <lineage>
        <taxon>Eukaryota</taxon>
        <taxon>Fungi</taxon>
        <taxon>Fungi incertae sedis</taxon>
        <taxon>Mucoromycota</taxon>
        <taxon>Mucoromycotina</taxon>
        <taxon>Mucoromycetes</taxon>
        <taxon>Mucorales</taxon>
        <taxon>Syncephalastraceae</taxon>
        <taxon>Syncephalastrum</taxon>
    </lineage>
</organism>
<name>A0A1X2HSR9_SYNRA</name>
<reference evidence="1 2" key="1">
    <citation type="submission" date="2016-07" db="EMBL/GenBank/DDBJ databases">
        <title>Pervasive Adenine N6-methylation of Active Genes in Fungi.</title>
        <authorList>
            <consortium name="DOE Joint Genome Institute"/>
            <person name="Mondo S.J."/>
            <person name="Dannebaum R.O."/>
            <person name="Kuo R.C."/>
            <person name="Labutti K."/>
            <person name="Haridas S."/>
            <person name="Kuo A."/>
            <person name="Salamov A."/>
            <person name="Ahrendt S.R."/>
            <person name="Lipzen A."/>
            <person name="Sullivan W."/>
            <person name="Andreopoulos W.B."/>
            <person name="Clum A."/>
            <person name="Lindquist E."/>
            <person name="Daum C."/>
            <person name="Ramamoorthy G.K."/>
            <person name="Gryganskyi A."/>
            <person name="Culley D."/>
            <person name="Magnuson J.K."/>
            <person name="James T.Y."/>
            <person name="O'Malley M.A."/>
            <person name="Stajich J.E."/>
            <person name="Spatafora J.W."/>
            <person name="Visel A."/>
            <person name="Grigoriev I.V."/>
        </authorList>
    </citation>
    <scope>NUCLEOTIDE SEQUENCE [LARGE SCALE GENOMIC DNA]</scope>
    <source>
        <strain evidence="1 2">NRRL 2496</strain>
    </source>
</reference>
<dbReference type="OrthoDB" id="2287180at2759"/>
<dbReference type="EMBL" id="MCGN01000001">
    <property type="protein sequence ID" value="ORZ02158.1"/>
    <property type="molecule type" value="Genomic_DNA"/>
</dbReference>
<keyword evidence="2" id="KW-1185">Reference proteome</keyword>
<gene>
    <name evidence="1" type="ORF">BCR43DRAFT_481110</name>
</gene>
<evidence type="ECO:0000313" key="1">
    <source>
        <dbReference type="EMBL" id="ORZ02158.1"/>
    </source>
</evidence>
<proteinExistence type="predicted"/>
<evidence type="ECO:0000313" key="2">
    <source>
        <dbReference type="Proteomes" id="UP000242180"/>
    </source>
</evidence>
<sequence>MLVQNVTAGKVSVSTANGNMEGYLHSLSQELSVSTANGESQWTVGTAIGEDSRITLSSANGNVRLQLVSTCTKNAMIDT</sequence>
<protein>
    <recommendedName>
        <fullName evidence="3">Adhesin domain-containing protein</fullName>
    </recommendedName>
</protein>
<dbReference type="Proteomes" id="UP000242180">
    <property type="component" value="Unassembled WGS sequence"/>
</dbReference>
<dbReference type="InParanoid" id="A0A1X2HSR9"/>
<dbReference type="AlphaFoldDB" id="A0A1X2HSR9"/>
<evidence type="ECO:0008006" key="3">
    <source>
        <dbReference type="Google" id="ProtNLM"/>
    </source>
</evidence>
<comment type="caution">
    <text evidence="1">The sequence shown here is derived from an EMBL/GenBank/DDBJ whole genome shotgun (WGS) entry which is preliminary data.</text>
</comment>